<dbReference type="AlphaFoldDB" id="A0AAP0EZY1"/>
<protein>
    <submittedName>
        <fullName evidence="1">Uncharacterized protein</fullName>
    </submittedName>
</protein>
<accession>A0AAP0EZY1</accession>
<keyword evidence="2" id="KW-1185">Reference proteome</keyword>
<organism evidence="1 2">
    <name type="scientific">Stephania cephalantha</name>
    <dbReference type="NCBI Taxonomy" id="152367"/>
    <lineage>
        <taxon>Eukaryota</taxon>
        <taxon>Viridiplantae</taxon>
        <taxon>Streptophyta</taxon>
        <taxon>Embryophyta</taxon>
        <taxon>Tracheophyta</taxon>
        <taxon>Spermatophyta</taxon>
        <taxon>Magnoliopsida</taxon>
        <taxon>Ranunculales</taxon>
        <taxon>Menispermaceae</taxon>
        <taxon>Menispermoideae</taxon>
        <taxon>Cissampelideae</taxon>
        <taxon>Stephania</taxon>
    </lineage>
</organism>
<reference evidence="1 2" key="1">
    <citation type="submission" date="2024-01" db="EMBL/GenBank/DDBJ databases">
        <title>Genome assemblies of Stephania.</title>
        <authorList>
            <person name="Yang L."/>
        </authorList>
    </citation>
    <scope>NUCLEOTIDE SEQUENCE [LARGE SCALE GENOMIC DNA]</scope>
    <source>
        <strain evidence="1">JXDWG</strain>
        <tissue evidence="1">Leaf</tissue>
    </source>
</reference>
<comment type="caution">
    <text evidence="1">The sequence shown here is derived from an EMBL/GenBank/DDBJ whole genome shotgun (WGS) entry which is preliminary data.</text>
</comment>
<sequence length="80" mass="8833">MRYYRRSLSAEVLNLFLREAAALKSTAATNTVIFAVSDFCRGSCLHPCRFRNGSDGDVMVCSIRSLSIYHTRPGASSTLL</sequence>
<name>A0AAP0EZY1_9MAGN</name>
<evidence type="ECO:0000313" key="2">
    <source>
        <dbReference type="Proteomes" id="UP001419268"/>
    </source>
</evidence>
<dbReference type="Proteomes" id="UP001419268">
    <property type="component" value="Unassembled WGS sequence"/>
</dbReference>
<gene>
    <name evidence="1" type="ORF">Scep_023288</name>
</gene>
<proteinExistence type="predicted"/>
<dbReference type="EMBL" id="JBBNAG010000010">
    <property type="protein sequence ID" value="KAK9099858.1"/>
    <property type="molecule type" value="Genomic_DNA"/>
</dbReference>
<evidence type="ECO:0000313" key="1">
    <source>
        <dbReference type="EMBL" id="KAK9099858.1"/>
    </source>
</evidence>